<feature type="compositionally biased region" description="Gly residues" evidence="6">
    <location>
        <begin position="578"/>
        <end position="588"/>
    </location>
</feature>
<proteinExistence type="predicted"/>
<protein>
    <submittedName>
        <fullName evidence="8">Collagen adhesin</fullName>
    </submittedName>
</protein>
<accession>A0A6N3C0G1</accession>
<evidence type="ECO:0000256" key="1">
    <source>
        <dbReference type="ARBA" id="ARBA00004191"/>
    </source>
</evidence>
<name>A0A6N3C0G1_STROR</name>
<keyword evidence="7" id="KW-0812">Transmembrane</keyword>
<evidence type="ECO:0000256" key="4">
    <source>
        <dbReference type="ARBA" id="ARBA00022729"/>
    </source>
</evidence>
<dbReference type="EMBL" id="CACRUL010000015">
    <property type="protein sequence ID" value="VYU08519.1"/>
    <property type="molecule type" value="Genomic_DNA"/>
</dbReference>
<comment type="subcellular location">
    <subcellularLocation>
        <location evidence="1">Secreted</location>
        <location evidence="1">Cell wall</location>
    </subcellularLocation>
</comment>
<feature type="transmembrane region" description="Helical" evidence="7">
    <location>
        <begin position="600"/>
        <end position="619"/>
    </location>
</feature>
<evidence type="ECO:0000256" key="5">
    <source>
        <dbReference type="ARBA" id="ARBA00023088"/>
    </source>
</evidence>
<evidence type="ECO:0000256" key="3">
    <source>
        <dbReference type="ARBA" id="ARBA00022525"/>
    </source>
</evidence>
<dbReference type="GO" id="GO:0007155">
    <property type="term" value="P:cell adhesion"/>
    <property type="evidence" value="ECO:0007669"/>
    <property type="project" value="InterPro"/>
</dbReference>
<keyword evidence="7" id="KW-1133">Transmembrane helix</keyword>
<keyword evidence="4" id="KW-0732">Signal</keyword>
<gene>
    <name evidence="8" type="primary">cna</name>
    <name evidence="8" type="ORF">SRLFYP117_00998</name>
</gene>
<evidence type="ECO:0000313" key="8">
    <source>
        <dbReference type="EMBL" id="VYU08519.1"/>
    </source>
</evidence>
<keyword evidence="7" id="KW-0472">Membrane</keyword>
<dbReference type="SUPFAM" id="SSF49401">
    <property type="entry name" value="Bacterial adhesins"/>
    <property type="match status" value="2"/>
</dbReference>
<evidence type="ECO:0000256" key="2">
    <source>
        <dbReference type="ARBA" id="ARBA00022512"/>
    </source>
</evidence>
<dbReference type="Gene3D" id="2.60.40.1280">
    <property type="match status" value="1"/>
</dbReference>
<feature type="compositionally biased region" description="Low complexity" evidence="6">
    <location>
        <begin position="333"/>
        <end position="436"/>
    </location>
</feature>
<dbReference type="AlphaFoldDB" id="A0A6N3C0G1"/>
<reference evidence="8" key="1">
    <citation type="submission" date="2019-11" db="EMBL/GenBank/DDBJ databases">
        <authorList>
            <person name="Feng L."/>
        </authorList>
    </citation>
    <scope>NUCLEOTIDE SEQUENCE</scope>
    <source>
        <strain evidence="8">SrubneriLFYP117</strain>
    </source>
</reference>
<feature type="region of interest" description="Disordered" evidence="6">
    <location>
        <begin position="321"/>
        <end position="591"/>
    </location>
</feature>
<keyword evidence="8" id="KW-0176">Collagen</keyword>
<dbReference type="RefSeq" id="WP_156676778.1">
    <property type="nucleotide sequence ID" value="NZ_CACRUL010000015.1"/>
</dbReference>
<dbReference type="InterPro" id="IPR011252">
    <property type="entry name" value="Fibrogen-bd_dom1"/>
</dbReference>
<dbReference type="Gene3D" id="2.60.40.740">
    <property type="match status" value="1"/>
</dbReference>
<evidence type="ECO:0000256" key="6">
    <source>
        <dbReference type="SAM" id="MobiDB-lite"/>
    </source>
</evidence>
<sequence>MKRIFKGQLSKLLFIAFLPLLLILITPKKVVQAADVSNNVSSLTVSSNELYNGGQTTVKFTFDEHAQKIKSGDTLQVTWPNSGTIHGAGFKKTIKLTIEGTYVGDMVITDGEAKVTFNDGITNLENIRGWGEFEIEAHNETNTEKEHTGSFRITSGTKTVEISVKKVATGKSSAPFYLKAGDMKANDPDHILWSLNINNMKVDVDDEVRVEDQIQPGHTLETDSWMIIVTGKKSGYYSGSDAITNFLKDFPNAQFTADAQTGKISIKIPQEDAVLTGFTVIYKTKVTNPDQAKFENHSQAWYRIKGEAAVVAIEKNSSVSNIRADGGVDGDKTTTTTTTTEEPTTTTTTTTEEPTTTTTTTTEEPTTTTTTTTTEEPTTTTTTTTTEEPTTTTTTTTTEEPTTTTTTTTTEEPTTTTTTTTTEEPTTTTTTTTTTPGNPDNHGAGEGDGETTTTTTVSEDTTTTTTTVSEDTTTTTTTVSEDATTTTTTVSEDTTTTTTTVSEDATTTTTTVSEDATTTTTTVSEDTTTTTTVSEDTTTTTTVSEDATTTTTTVSEDATTTTTTVSEDATTTTTTPGNPGGNGDGNSGGRKVLLPSTGEVVATGLVFTGVLVLSGAIVMKRKMSNN</sequence>
<keyword evidence="2" id="KW-0134">Cell wall</keyword>
<dbReference type="InterPro" id="IPR008966">
    <property type="entry name" value="Adhesion_dom_sf"/>
</dbReference>
<organism evidence="8">
    <name type="scientific">Streptococcus oralis</name>
    <dbReference type="NCBI Taxonomy" id="1303"/>
    <lineage>
        <taxon>Bacteria</taxon>
        <taxon>Bacillati</taxon>
        <taxon>Bacillota</taxon>
        <taxon>Bacilli</taxon>
        <taxon>Lactobacillales</taxon>
        <taxon>Streptococcaceae</taxon>
        <taxon>Streptococcus</taxon>
    </lineage>
</organism>
<evidence type="ECO:0000256" key="7">
    <source>
        <dbReference type="SAM" id="Phobius"/>
    </source>
</evidence>
<keyword evidence="3" id="KW-0964">Secreted</keyword>
<keyword evidence="5" id="KW-0572">Peptidoglycan-anchor</keyword>
<feature type="compositionally biased region" description="Low complexity" evidence="6">
    <location>
        <begin position="451"/>
        <end position="577"/>
    </location>
</feature>